<evidence type="ECO:0000313" key="8">
    <source>
        <dbReference type="EMBL" id="KAJ5608402.1"/>
    </source>
</evidence>
<dbReference type="AlphaFoldDB" id="A0AAD6ECG9"/>
<keyword evidence="9" id="KW-1185">Reference proteome</keyword>
<reference evidence="8" key="2">
    <citation type="submission" date="2023-01" db="EMBL/GenBank/DDBJ databases">
        <authorList>
            <person name="Petersen C."/>
        </authorList>
    </citation>
    <scope>NUCLEOTIDE SEQUENCE</scope>
    <source>
        <strain evidence="8">IBT 12815</strain>
    </source>
</reference>
<dbReference type="InterPro" id="IPR052478">
    <property type="entry name" value="Metabolite_Synth_Reg"/>
</dbReference>
<proteinExistence type="predicted"/>
<dbReference type="InterPro" id="IPR001138">
    <property type="entry name" value="Zn2Cys6_DnaBD"/>
</dbReference>
<gene>
    <name evidence="8" type="ORF">N7537_005021</name>
</gene>
<dbReference type="InterPro" id="IPR036864">
    <property type="entry name" value="Zn2-C6_fun-type_DNA-bd_sf"/>
</dbReference>
<evidence type="ECO:0000256" key="5">
    <source>
        <dbReference type="ARBA" id="ARBA00023163"/>
    </source>
</evidence>
<evidence type="ECO:0000259" key="7">
    <source>
        <dbReference type="PROSITE" id="PS50048"/>
    </source>
</evidence>
<feature type="domain" description="Zn(2)-C6 fungal-type" evidence="7">
    <location>
        <begin position="20"/>
        <end position="49"/>
    </location>
</feature>
<dbReference type="GO" id="GO:0003677">
    <property type="term" value="F:DNA binding"/>
    <property type="evidence" value="ECO:0007669"/>
    <property type="project" value="UniProtKB-KW"/>
</dbReference>
<keyword evidence="5" id="KW-0804">Transcription</keyword>
<keyword evidence="2" id="KW-0862">Zinc</keyword>
<dbReference type="GO" id="GO:0000981">
    <property type="term" value="F:DNA-binding transcription factor activity, RNA polymerase II-specific"/>
    <property type="evidence" value="ECO:0007669"/>
    <property type="project" value="InterPro"/>
</dbReference>
<dbReference type="CDD" id="cd00067">
    <property type="entry name" value="GAL4"/>
    <property type="match status" value="1"/>
</dbReference>
<name>A0AAD6ECG9_9EURO</name>
<keyword evidence="6" id="KW-0539">Nucleus</keyword>
<dbReference type="Proteomes" id="UP001213799">
    <property type="component" value="Unassembled WGS sequence"/>
</dbReference>
<dbReference type="PANTHER" id="PTHR31779">
    <property type="entry name" value="2-NITROPROPANE DIOXYGENASE FAMILY, PUTATIVE (AFU_ORTHOLOGUE AFUA_2G17430)-RELATED"/>
    <property type="match status" value="1"/>
</dbReference>
<sequence>MDYSSLHTISTPKRKHSRVACEPCRDRKRKCNGQSPCNTCSDWGYECHYRCQPTSPSQPPSLALIAAPFDAAPAKSDTTLKKNERQYGEKVLRCLEANPGASFVRNISIKIDATDAPKMNLFG</sequence>
<comment type="caution">
    <text evidence="8">The sequence shown here is derived from an EMBL/GenBank/DDBJ whole genome shotgun (WGS) entry which is preliminary data.</text>
</comment>
<dbReference type="GO" id="GO:0009410">
    <property type="term" value="P:response to xenobiotic stimulus"/>
    <property type="evidence" value="ECO:0007669"/>
    <property type="project" value="TreeGrafter"/>
</dbReference>
<dbReference type="PROSITE" id="PS50048">
    <property type="entry name" value="ZN2_CY6_FUNGAL_2"/>
    <property type="match status" value="1"/>
</dbReference>
<reference evidence="8" key="1">
    <citation type="journal article" date="2023" name="IMA Fungus">
        <title>Comparative genomic study of the Penicillium genus elucidates a diverse pangenome and 15 lateral gene transfer events.</title>
        <authorList>
            <person name="Petersen C."/>
            <person name="Sorensen T."/>
            <person name="Nielsen M.R."/>
            <person name="Sondergaard T.E."/>
            <person name="Sorensen J.L."/>
            <person name="Fitzpatrick D.A."/>
            <person name="Frisvad J.C."/>
            <person name="Nielsen K.L."/>
        </authorList>
    </citation>
    <scope>NUCLEOTIDE SEQUENCE</scope>
    <source>
        <strain evidence="8">IBT 12815</strain>
    </source>
</reference>
<dbReference type="SUPFAM" id="SSF57701">
    <property type="entry name" value="Zn2/Cys6 DNA-binding domain"/>
    <property type="match status" value="1"/>
</dbReference>
<keyword evidence="3" id="KW-0805">Transcription regulation</keyword>
<dbReference type="GeneID" id="81586320"/>
<evidence type="ECO:0000256" key="3">
    <source>
        <dbReference type="ARBA" id="ARBA00023015"/>
    </source>
</evidence>
<dbReference type="RefSeq" id="XP_056755826.1">
    <property type="nucleotide sequence ID" value="XM_056896078.1"/>
</dbReference>
<dbReference type="GO" id="GO:0008270">
    <property type="term" value="F:zinc ion binding"/>
    <property type="evidence" value="ECO:0007669"/>
    <property type="project" value="InterPro"/>
</dbReference>
<evidence type="ECO:0000256" key="4">
    <source>
        <dbReference type="ARBA" id="ARBA00023125"/>
    </source>
</evidence>
<dbReference type="Gene3D" id="4.10.240.10">
    <property type="entry name" value="Zn(2)-C6 fungal-type DNA-binding domain"/>
    <property type="match status" value="1"/>
</dbReference>
<dbReference type="PANTHER" id="PTHR31779:SF5">
    <property type="entry name" value="ZN(II)2CYS6 TRANSCRIPTION FACTOR (EUROFUNG)"/>
    <property type="match status" value="1"/>
</dbReference>
<organism evidence="8 9">
    <name type="scientific">Penicillium hordei</name>
    <dbReference type="NCBI Taxonomy" id="40994"/>
    <lineage>
        <taxon>Eukaryota</taxon>
        <taxon>Fungi</taxon>
        <taxon>Dikarya</taxon>
        <taxon>Ascomycota</taxon>
        <taxon>Pezizomycotina</taxon>
        <taxon>Eurotiomycetes</taxon>
        <taxon>Eurotiomycetidae</taxon>
        <taxon>Eurotiales</taxon>
        <taxon>Aspergillaceae</taxon>
        <taxon>Penicillium</taxon>
    </lineage>
</organism>
<protein>
    <recommendedName>
        <fullName evidence="7">Zn(2)-C6 fungal-type domain-containing protein</fullName>
    </recommendedName>
</protein>
<dbReference type="PROSITE" id="PS00463">
    <property type="entry name" value="ZN2_CY6_FUNGAL_1"/>
    <property type="match status" value="1"/>
</dbReference>
<accession>A0AAD6ECG9</accession>
<dbReference type="EMBL" id="JAQJAE010000002">
    <property type="protein sequence ID" value="KAJ5608402.1"/>
    <property type="molecule type" value="Genomic_DNA"/>
</dbReference>
<evidence type="ECO:0000256" key="2">
    <source>
        <dbReference type="ARBA" id="ARBA00022833"/>
    </source>
</evidence>
<dbReference type="Pfam" id="PF00172">
    <property type="entry name" value="Zn_clus"/>
    <property type="match status" value="1"/>
</dbReference>
<dbReference type="SMART" id="SM00066">
    <property type="entry name" value="GAL4"/>
    <property type="match status" value="1"/>
</dbReference>
<keyword evidence="4" id="KW-0238">DNA-binding</keyword>
<evidence type="ECO:0000313" key="9">
    <source>
        <dbReference type="Proteomes" id="UP001213799"/>
    </source>
</evidence>
<evidence type="ECO:0000256" key="1">
    <source>
        <dbReference type="ARBA" id="ARBA00022723"/>
    </source>
</evidence>
<evidence type="ECO:0000256" key="6">
    <source>
        <dbReference type="ARBA" id="ARBA00023242"/>
    </source>
</evidence>
<keyword evidence="1" id="KW-0479">Metal-binding</keyword>